<name>A0A7R9TMB6_9VIRI</name>
<reference evidence="5" key="1">
    <citation type="submission" date="2021-01" db="EMBL/GenBank/DDBJ databases">
        <authorList>
            <person name="Corre E."/>
            <person name="Pelletier E."/>
            <person name="Niang G."/>
            <person name="Scheremetjew M."/>
            <person name="Finn R."/>
            <person name="Kale V."/>
            <person name="Holt S."/>
            <person name="Cochrane G."/>
            <person name="Meng A."/>
            <person name="Brown T."/>
            <person name="Cohen L."/>
        </authorList>
    </citation>
    <scope>NUCLEOTIDE SEQUENCE</scope>
    <source>
        <strain evidence="5">CCMP1413</strain>
    </source>
</reference>
<dbReference type="PANTHER" id="PTHR43713">
    <property type="entry name" value="GLUTAMATE-1-SEMIALDEHYDE 2,1-AMINOMUTASE"/>
    <property type="match status" value="1"/>
</dbReference>
<organism evidence="5">
    <name type="scientific">Prasinoderma coloniale</name>
    <dbReference type="NCBI Taxonomy" id="156133"/>
    <lineage>
        <taxon>Eukaryota</taxon>
        <taxon>Viridiplantae</taxon>
        <taxon>Prasinodermophyta</taxon>
        <taxon>Prasinodermophyceae</taxon>
        <taxon>Prasinodermales</taxon>
        <taxon>Prasinodermaceae</taxon>
        <taxon>Prasinoderma</taxon>
    </lineage>
</organism>
<dbReference type="InterPro" id="IPR015421">
    <property type="entry name" value="PyrdxlP-dep_Trfase_major"/>
</dbReference>
<dbReference type="PANTHER" id="PTHR43713:SF3">
    <property type="entry name" value="GLUTAMATE-1-SEMIALDEHYDE 2,1-AMINOMUTASE 1, CHLOROPLASTIC-RELATED"/>
    <property type="match status" value="1"/>
</dbReference>
<accession>A0A7R9TMB6</accession>
<dbReference type="GO" id="GO:0042286">
    <property type="term" value="F:glutamate-1-semialdehyde 2,1-aminomutase activity"/>
    <property type="evidence" value="ECO:0007669"/>
    <property type="project" value="UniProtKB-EC"/>
</dbReference>
<comment type="catalytic activity">
    <reaction evidence="1">
        <text>(S)-4-amino-5-oxopentanoate = 5-aminolevulinate</text>
        <dbReference type="Rhea" id="RHEA:14265"/>
        <dbReference type="ChEBI" id="CHEBI:57501"/>
        <dbReference type="ChEBI" id="CHEBI:356416"/>
        <dbReference type="EC" id="5.4.3.8"/>
    </reaction>
</comment>
<evidence type="ECO:0000256" key="2">
    <source>
        <dbReference type="ARBA" id="ARBA00001933"/>
    </source>
</evidence>
<evidence type="ECO:0000256" key="3">
    <source>
        <dbReference type="ARBA" id="ARBA00022898"/>
    </source>
</evidence>
<protein>
    <recommendedName>
        <fullName evidence="6">Glutamate-1-semialdehyde 2,1-aminomutase</fullName>
    </recommendedName>
</protein>
<dbReference type="Pfam" id="PF00202">
    <property type="entry name" value="Aminotran_3"/>
    <property type="match status" value="1"/>
</dbReference>
<comment type="similarity">
    <text evidence="4">Belongs to the class-III pyridoxal-phosphate-dependent aminotransferase family.</text>
</comment>
<dbReference type="AlphaFoldDB" id="A0A7R9TMB6"/>
<dbReference type="SUPFAM" id="SSF53383">
    <property type="entry name" value="PLP-dependent transferases"/>
    <property type="match status" value="1"/>
</dbReference>
<dbReference type="Gene3D" id="3.40.640.10">
    <property type="entry name" value="Type I PLP-dependent aspartate aminotransferase-like (Major domain)"/>
    <property type="match status" value="1"/>
</dbReference>
<dbReference type="EMBL" id="HBDZ01008208">
    <property type="protein sequence ID" value="CAD8239696.1"/>
    <property type="molecule type" value="Transcribed_RNA"/>
</dbReference>
<evidence type="ECO:0000256" key="1">
    <source>
        <dbReference type="ARBA" id="ARBA00001579"/>
    </source>
</evidence>
<dbReference type="InterPro" id="IPR015424">
    <property type="entry name" value="PyrdxlP-dep_Trfase"/>
</dbReference>
<dbReference type="Gene3D" id="3.90.1150.10">
    <property type="entry name" value="Aspartate Aminotransferase, domain 1"/>
    <property type="match status" value="1"/>
</dbReference>
<keyword evidence="3 4" id="KW-0663">Pyridoxal phosphate</keyword>
<evidence type="ECO:0000256" key="4">
    <source>
        <dbReference type="RuleBase" id="RU003560"/>
    </source>
</evidence>
<evidence type="ECO:0000313" key="5">
    <source>
        <dbReference type="EMBL" id="CAD8239696.1"/>
    </source>
</evidence>
<dbReference type="GO" id="GO:0030170">
    <property type="term" value="F:pyridoxal phosphate binding"/>
    <property type="evidence" value="ECO:0007669"/>
    <property type="project" value="InterPro"/>
</dbReference>
<gene>
    <name evidence="5" type="ORF">PCOL08062_LOCUS6261</name>
</gene>
<dbReference type="GO" id="GO:0008483">
    <property type="term" value="F:transaminase activity"/>
    <property type="evidence" value="ECO:0007669"/>
    <property type="project" value="InterPro"/>
</dbReference>
<dbReference type="InterPro" id="IPR015422">
    <property type="entry name" value="PyrdxlP-dep_Trfase_small"/>
</dbReference>
<sequence length="452" mass="47922">MPPHLISATAAATAAAAPSNCGGSTLQMAKGRTDPPSPAVDEELAKRAGAVFPGLKWTRTPMAALTQLGAPAFYERGYGARLLGADGREFVDLMCGFGCNFLGYAHPSVERAVNAQATVGACLSGPTERSVELAEELVSFFPHADWALMAKNGSDTTSIARLICRAHTKKRVLLVEGGAYHGTPAPWHEGMPGVLPEDHAHQINYVFNDVESLHKAAEAAGDDLAGIFAGGFSYPLAAPAQMPTKEFAQACRDLADRTGALLVLDDIRCTLRIDARGSWAPLGVQPDISVHCKSIANGHPFSAMVGKDICKDAAAKIFSTGTYWVSPAPMAAALEVLRIVKESDALERMHKAGDDICNGFRALAQKHGVAAQVTGPHTMPIITFDADMAEAGNTRDRPRSVAFATKVIDEGVLIHPTHNFFLSAAHDARDVEQVLKAFDAGLAAVKEQFAEC</sequence>
<proteinExistence type="inferred from homology"/>
<dbReference type="InterPro" id="IPR005814">
    <property type="entry name" value="Aminotrans_3"/>
</dbReference>
<evidence type="ECO:0008006" key="6">
    <source>
        <dbReference type="Google" id="ProtNLM"/>
    </source>
</evidence>
<comment type="cofactor">
    <cofactor evidence="2">
        <name>pyridoxal 5'-phosphate</name>
        <dbReference type="ChEBI" id="CHEBI:597326"/>
    </cofactor>
</comment>